<keyword evidence="1" id="KW-1185">Reference proteome</keyword>
<dbReference type="Proteomes" id="UP000036681">
    <property type="component" value="Unplaced"/>
</dbReference>
<accession>A0A0M3HMD4</accession>
<protein>
    <submittedName>
        <fullName evidence="2">Uncharacterized protein</fullName>
    </submittedName>
</protein>
<evidence type="ECO:0000313" key="2">
    <source>
        <dbReference type="WBParaSite" id="ALUE_0000267901-mRNA-1"/>
    </source>
</evidence>
<proteinExistence type="predicted"/>
<sequence length="57" mass="6777">MPSPLYENALMDGVVEEHIPYSLIEGALEKSKLRKDTFLRFGRRRSKVSVFFFLFYF</sequence>
<organism evidence="1 2">
    <name type="scientific">Ascaris lumbricoides</name>
    <name type="common">Giant roundworm</name>
    <dbReference type="NCBI Taxonomy" id="6252"/>
    <lineage>
        <taxon>Eukaryota</taxon>
        <taxon>Metazoa</taxon>
        <taxon>Ecdysozoa</taxon>
        <taxon>Nematoda</taxon>
        <taxon>Chromadorea</taxon>
        <taxon>Rhabditida</taxon>
        <taxon>Spirurina</taxon>
        <taxon>Ascaridomorpha</taxon>
        <taxon>Ascaridoidea</taxon>
        <taxon>Ascarididae</taxon>
        <taxon>Ascaris</taxon>
    </lineage>
</organism>
<reference evidence="2" key="1">
    <citation type="submission" date="2017-02" db="UniProtKB">
        <authorList>
            <consortium name="WormBaseParasite"/>
        </authorList>
    </citation>
    <scope>IDENTIFICATION</scope>
</reference>
<dbReference type="AlphaFoldDB" id="A0A0M3HMD4"/>
<evidence type="ECO:0000313" key="1">
    <source>
        <dbReference type="Proteomes" id="UP000036681"/>
    </source>
</evidence>
<name>A0A0M3HMD4_ASCLU</name>
<dbReference type="WBParaSite" id="ALUE_0000267901-mRNA-1">
    <property type="protein sequence ID" value="ALUE_0000267901-mRNA-1"/>
    <property type="gene ID" value="ALUE_0000267901"/>
</dbReference>